<protein>
    <recommendedName>
        <fullName evidence="3">DUF1776-domain-containing protein</fullName>
    </recommendedName>
</protein>
<organism evidence="1 2">
    <name type="scientific">Naumovozyma dairenensis (strain ATCC 10597 / BCRC 20456 / CBS 421 / NBRC 0211 / NRRL Y-12639)</name>
    <name type="common">Saccharomyces dairenensis</name>
    <dbReference type="NCBI Taxonomy" id="1071378"/>
    <lineage>
        <taxon>Eukaryota</taxon>
        <taxon>Fungi</taxon>
        <taxon>Dikarya</taxon>
        <taxon>Ascomycota</taxon>
        <taxon>Saccharomycotina</taxon>
        <taxon>Saccharomycetes</taxon>
        <taxon>Saccharomycetales</taxon>
        <taxon>Saccharomycetaceae</taxon>
        <taxon>Naumovozyma</taxon>
    </lineage>
</organism>
<keyword evidence="2" id="KW-1185">Reference proteome</keyword>
<reference evidence="1 2" key="1">
    <citation type="journal article" date="2011" name="Proc. Natl. Acad. Sci. U.S.A.">
        <title>Evolutionary erosion of yeast sex chromosomes by mating-type switching accidents.</title>
        <authorList>
            <person name="Gordon J.L."/>
            <person name="Armisen D."/>
            <person name="Proux-Wera E."/>
            <person name="Oheigeartaigh S.S."/>
            <person name="Byrne K.P."/>
            <person name="Wolfe K.H."/>
        </authorList>
    </citation>
    <scope>NUCLEOTIDE SEQUENCE [LARGE SCALE GENOMIC DNA]</scope>
    <source>
        <strain evidence="2">ATCC 10597 / BCRC 20456 / CBS 421 / NBRC 0211 / NRRL Y-12639</strain>
    </source>
</reference>
<dbReference type="eggNOG" id="ENOG502QUU7">
    <property type="taxonomic scope" value="Eukaryota"/>
</dbReference>
<dbReference type="Proteomes" id="UP000000689">
    <property type="component" value="Chromosome 7"/>
</dbReference>
<dbReference type="OrthoDB" id="5308060at2759"/>
<dbReference type="KEGG" id="ndi:NDAI_0G05950"/>
<proteinExistence type="predicted"/>
<dbReference type="InterPro" id="IPR013952">
    <property type="entry name" value="DUF1776_fun"/>
</dbReference>
<name>J7SB61_NAUDC</name>
<sequence length="372" mass="42849">MSGSDQDVVDKTFGLIHKGISNSYRFAHELKDSVINAIKQITPQEEPPVAITNERSFAFNAFAPGLVDKGRKYWIYPATFSVTSLLLCLGYQKFLRIATSLSENEKRNILVLGNRNDPIIRSQITDLYRRKYTVFVCSEHLTEEKEDEEFLYYINPRSSDDLLKFMNKVMINDKKTVNLDAILFMPNLAYHTPGPISTKELEQTLHSNIMVYKDALDKILPHLRNNKRIPLLLYNPSLPSKKNISSQPTTIFVSGCINSLYQTFSEDHLVNPYMFHLGVFKLAGQPSNYKYLQANGQNINTALLDPVYQLIVSLNGNYGQRFLVWIRTFGGLYKVFYFGSFYISKWHRPLFAYIGKITELLKEGLRVTIMFF</sequence>
<dbReference type="GeneID" id="13927046"/>
<gene>
    <name evidence="1" type="primary">NDAI0G05950</name>
    <name evidence="1" type="ordered locus">NDAI_0G05950</name>
</gene>
<evidence type="ECO:0000313" key="2">
    <source>
        <dbReference type="Proteomes" id="UP000000689"/>
    </source>
</evidence>
<accession>J7SB61</accession>
<dbReference type="HOGENOM" id="CLU_059030_1_0_1"/>
<dbReference type="STRING" id="1071378.J7SB61"/>
<dbReference type="RefSeq" id="XP_003980254.1">
    <property type="nucleotide sequence ID" value="XM_003980205.1"/>
</dbReference>
<evidence type="ECO:0000313" key="1">
    <source>
        <dbReference type="EMBL" id="CCK73578.1"/>
    </source>
</evidence>
<dbReference type="EMBL" id="HE580273">
    <property type="protein sequence ID" value="CCK73578.1"/>
    <property type="molecule type" value="Genomic_DNA"/>
</dbReference>
<evidence type="ECO:0008006" key="3">
    <source>
        <dbReference type="Google" id="ProtNLM"/>
    </source>
</evidence>
<dbReference type="AlphaFoldDB" id="J7SB61"/>
<dbReference type="Pfam" id="PF08643">
    <property type="entry name" value="DUF1776"/>
    <property type="match status" value="1"/>
</dbReference>